<evidence type="ECO:0008006" key="4">
    <source>
        <dbReference type="Google" id="ProtNLM"/>
    </source>
</evidence>
<proteinExistence type="predicted"/>
<keyword evidence="1" id="KW-0812">Transmembrane</keyword>
<dbReference type="EMBL" id="QICB01000002">
    <property type="protein sequence ID" value="RNL20666.1"/>
    <property type="molecule type" value="Genomic_DNA"/>
</dbReference>
<keyword evidence="1" id="KW-0472">Membrane</keyword>
<name>A0A3N0AFR9_9ACTN</name>
<sequence>MDPVLAEIYSTVLDAAPFVIAGYALLFLVLCGYVVFITTKLKRTEKKLAALEEHVDELK</sequence>
<evidence type="ECO:0000256" key="1">
    <source>
        <dbReference type="SAM" id="Phobius"/>
    </source>
</evidence>
<gene>
    <name evidence="2" type="ORF">DMP07_03530</name>
</gene>
<comment type="caution">
    <text evidence="2">The sequence shown here is derived from an EMBL/GenBank/DDBJ whole genome shotgun (WGS) entry which is preliminary data.</text>
</comment>
<organism evidence="2 3">
    <name type="scientific">Slackia faecicanis</name>
    <dbReference type="NCBI Taxonomy" id="255723"/>
    <lineage>
        <taxon>Bacteria</taxon>
        <taxon>Bacillati</taxon>
        <taxon>Actinomycetota</taxon>
        <taxon>Coriobacteriia</taxon>
        <taxon>Eggerthellales</taxon>
        <taxon>Eggerthellaceae</taxon>
        <taxon>Slackia</taxon>
    </lineage>
</organism>
<evidence type="ECO:0000313" key="3">
    <source>
        <dbReference type="Proteomes" id="UP000267368"/>
    </source>
</evidence>
<keyword evidence="3" id="KW-1185">Reference proteome</keyword>
<reference evidence="3" key="1">
    <citation type="submission" date="2018-05" db="EMBL/GenBank/DDBJ databases">
        <title>Genome Sequencing of selected type strains of the family Eggerthellaceae.</title>
        <authorList>
            <person name="Danylec N."/>
            <person name="Stoll D.A."/>
            <person name="Doetsch A."/>
            <person name="Huch M."/>
        </authorList>
    </citation>
    <scope>NUCLEOTIDE SEQUENCE [LARGE SCALE GENOMIC DNA]</scope>
    <source>
        <strain evidence="3">DSM 17537</strain>
    </source>
</reference>
<dbReference type="Proteomes" id="UP000267368">
    <property type="component" value="Unassembled WGS sequence"/>
</dbReference>
<dbReference type="RefSeq" id="WP_123197767.1">
    <property type="nucleotide sequence ID" value="NZ_QICB01000002.1"/>
</dbReference>
<feature type="transmembrane region" description="Helical" evidence="1">
    <location>
        <begin position="15"/>
        <end position="37"/>
    </location>
</feature>
<protein>
    <recommendedName>
        <fullName evidence="4">Heme exporter protein D</fullName>
    </recommendedName>
</protein>
<keyword evidence="1" id="KW-1133">Transmembrane helix</keyword>
<dbReference type="AlphaFoldDB" id="A0A3N0AFR9"/>
<dbReference type="OrthoDB" id="3183314at2"/>
<accession>A0A3N0AFR9</accession>
<evidence type="ECO:0000313" key="2">
    <source>
        <dbReference type="EMBL" id="RNL20666.1"/>
    </source>
</evidence>